<sequence>MVSFIIGLDITLLVIEIFLFVLLVYMIKKYERTKEINLSLLNWLMVVVIYLAITGIVSSIFK</sequence>
<evidence type="ECO:0000313" key="3">
    <source>
        <dbReference type="EMBL" id="SMH39997.1"/>
    </source>
</evidence>
<feature type="transmembrane region" description="Helical" evidence="1">
    <location>
        <begin position="39"/>
        <end position="61"/>
    </location>
</feature>
<gene>
    <name evidence="2" type="ORF">EFE41_09350</name>
    <name evidence="3" type="ORF">SAMN06264941_1469</name>
</gene>
<dbReference type="EMBL" id="RJJH01000014">
    <property type="protein sequence ID" value="RNI09508.1"/>
    <property type="molecule type" value="Genomic_DNA"/>
</dbReference>
<keyword evidence="1" id="KW-0472">Membrane</keyword>
<dbReference type="Proteomes" id="UP000193969">
    <property type="component" value="Unassembled WGS sequence"/>
</dbReference>
<evidence type="ECO:0000313" key="2">
    <source>
        <dbReference type="EMBL" id="RNI09508.1"/>
    </source>
</evidence>
<keyword evidence="1" id="KW-0812">Transmembrane</keyword>
<reference evidence="3" key="2">
    <citation type="submission" date="2017-04" db="EMBL/GenBank/DDBJ databases">
        <authorList>
            <person name="Afonso C.L."/>
            <person name="Miller P.J."/>
            <person name="Scott M.A."/>
            <person name="Spackman E."/>
            <person name="Goraichik I."/>
            <person name="Dimitrov K.M."/>
            <person name="Suarez D.L."/>
            <person name="Swayne D.E."/>
        </authorList>
    </citation>
    <scope>NUCLEOTIDE SEQUENCE [LARGE SCALE GENOMIC DNA]</scope>
    <source>
        <strain evidence="3">FDF-1</strain>
    </source>
</reference>
<evidence type="ECO:0000256" key="1">
    <source>
        <dbReference type="SAM" id="Phobius"/>
    </source>
</evidence>
<dbReference type="EMBL" id="FXBN01000002">
    <property type="protein sequence ID" value="SMH39997.1"/>
    <property type="molecule type" value="Genomic_DNA"/>
</dbReference>
<protein>
    <submittedName>
        <fullName evidence="3">Uncharacterized protein</fullName>
    </submittedName>
</protein>
<keyword evidence="4" id="KW-1185">Reference proteome</keyword>
<name>A0A1X7NS37_9EURY</name>
<feature type="transmembrane region" description="Helical" evidence="1">
    <location>
        <begin position="6"/>
        <end position="27"/>
    </location>
</feature>
<evidence type="ECO:0000313" key="5">
    <source>
        <dbReference type="Proteomes" id="UP000278252"/>
    </source>
</evidence>
<reference evidence="4" key="1">
    <citation type="submission" date="2017-04" db="EMBL/GenBank/DDBJ databases">
        <authorList>
            <person name="Varghese N."/>
            <person name="Submissions S."/>
        </authorList>
    </citation>
    <scope>NUCLEOTIDE SEQUENCE [LARGE SCALE GENOMIC DNA]</scope>
    <source>
        <strain evidence="4">FDF-1</strain>
    </source>
</reference>
<organism evidence="3 4">
    <name type="scientific">Methanohalophilus portucalensis FDF-1</name>
    <dbReference type="NCBI Taxonomy" id="523843"/>
    <lineage>
        <taxon>Archaea</taxon>
        <taxon>Methanobacteriati</taxon>
        <taxon>Methanobacteriota</taxon>
        <taxon>Stenosarchaea group</taxon>
        <taxon>Methanomicrobia</taxon>
        <taxon>Methanosarcinales</taxon>
        <taxon>Methanosarcinaceae</taxon>
        <taxon>Methanohalophilus</taxon>
    </lineage>
</organism>
<accession>A0A1X7NS37</accession>
<dbReference type="AlphaFoldDB" id="A0A1X7NS37"/>
<keyword evidence="1" id="KW-1133">Transmembrane helix</keyword>
<dbReference type="Proteomes" id="UP000278252">
    <property type="component" value="Unassembled WGS sequence"/>
</dbReference>
<evidence type="ECO:0000313" key="4">
    <source>
        <dbReference type="Proteomes" id="UP000193969"/>
    </source>
</evidence>
<reference evidence="2 5" key="3">
    <citation type="submission" date="2018-10" db="EMBL/GenBank/DDBJ databases">
        <title>Cultivation of a novel Methanohalophilus strain from Kebrit Deep of the Red Sea and a genomic comparison of members of the genus Methanohalophilus.</title>
        <authorList>
            <person name="Guan Y."/>
            <person name="Ngugi D.K."/>
            <person name="Stingl U."/>
        </authorList>
    </citation>
    <scope>NUCLEOTIDE SEQUENCE [LARGE SCALE GENOMIC DNA]</scope>
    <source>
        <strain evidence="2 5">DSM 7471</strain>
    </source>
</reference>
<proteinExistence type="predicted"/>